<dbReference type="GO" id="GO:0006749">
    <property type="term" value="P:glutathione metabolic process"/>
    <property type="evidence" value="ECO:0007669"/>
    <property type="project" value="InterPro"/>
</dbReference>
<evidence type="ECO:0000313" key="3">
    <source>
        <dbReference type="EMBL" id="ESK97397.1"/>
    </source>
</evidence>
<feature type="domain" description="Metallo-beta-lactamase" evidence="2">
    <location>
        <begin position="53"/>
        <end position="242"/>
    </location>
</feature>
<dbReference type="InterPro" id="IPR001279">
    <property type="entry name" value="Metallo-B-lactamas"/>
</dbReference>
<dbReference type="STRING" id="1381753.V2XUE5"/>
<dbReference type="Pfam" id="PF00753">
    <property type="entry name" value="Lactamase_B"/>
    <property type="match status" value="1"/>
</dbReference>
<evidence type="ECO:0000256" key="1">
    <source>
        <dbReference type="ARBA" id="ARBA00022723"/>
    </source>
</evidence>
<dbReference type="GO" id="GO:0050313">
    <property type="term" value="F:sulfur dioxygenase activity"/>
    <property type="evidence" value="ECO:0007669"/>
    <property type="project" value="InterPro"/>
</dbReference>
<reference evidence="3 4" key="1">
    <citation type="journal article" date="2014" name="BMC Genomics">
        <title>Genome and secretome analysis of the hemibiotrophic fungal pathogen, Moniliophthora roreri, which causes frosty pod rot disease of cacao: mechanisms of the biotrophic and necrotrophic phases.</title>
        <authorList>
            <person name="Meinhardt L.W."/>
            <person name="Costa G.G.L."/>
            <person name="Thomazella D.P.T."/>
            <person name="Teixeira P.J.P.L."/>
            <person name="Carazzolle M.F."/>
            <person name="Schuster S.C."/>
            <person name="Carlson J.E."/>
            <person name="Guiltinan M.J."/>
            <person name="Mieczkowski P."/>
            <person name="Farmer A."/>
            <person name="Ramaraj T."/>
            <person name="Crozier J."/>
            <person name="Davis R.E."/>
            <person name="Shao J."/>
            <person name="Melnick R.L."/>
            <person name="Pereira G.A.G."/>
            <person name="Bailey B.A."/>
        </authorList>
    </citation>
    <scope>NUCLEOTIDE SEQUENCE [LARGE SCALE GENOMIC DNA]</scope>
    <source>
        <strain evidence="3 4">MCA 2997</strain>
    </source>
</reference>
<dbReference type="HOGENOM" id="CLU_030571_6_1_1"/>
<dbReference type="SUPFAM" id="SSF56281">
    <property type="entry name" value="Metallo-hydrolase/oxidoreductase"/>
    <property type="match status" value="1"/>
</dbReference>
<dbReference type="GO" id="GO:0070813">
    <property type="term" value="P:hydrogen sulfide metabolic process"/>
    <property type="evidence" value="ECO:0007669"/>
    <property type="project" value="TreeGrafter"/>
</dbReference>
<keyword evidence="1" id="KW-0479">Metal-binding</keyword>
<keyword evidence="4" id="KW-1185">Reference proteome</keyword>
<dbReference type="CDD" id="cd07724">
    <property type="entry name" value="POD-like_MBL-fold"/>
    <property type="match status" value="1"/>
</dbReference>
<dbReference type="KEGG" id="mrr:Moror_17708"/>
<dbReference type="InterPro" id="IPR051682">
    <property type="entry name" value="Mito_Persulfide_Diox"/>
</dbReference>
<sequence length="326" mass="36443">MSFLRQIFFTASLPVCNRRLISSLIEPTKPSKIFRADGPGAPDIYSFFEKQTSSWQHLLVDPKTSESVIIDPVLDYNPASGTVSMETADGLLDFAEQQGLKISRVLETHAHADHLSASQYYKKTLGNIPVCIGHRITQVQSYFAPRYGFEPKDMEKAFDQYLKDDEEFTFGSISGKVVHLPGHTPDHIGYIVGRNVFVGDSLFMPDLGSARVDFPGGNAKDLFNSITRLLSLPDDYRIFVGHDYPSNREEDCIATVGNHKELNKHCKVGTTEQQFIEFREARDNVLGAPRLLHPSLQVNIRAGRLPPVDGAGRILMKIPVRIANQK</sequence>
<name>V2XUE5_MONRO</name>
<dbReference type="Proteomes" id="UP000017559">
    <property type="component" value="Unassembled WGS sequence"/>
</dbReference>
<dbReference type="Gene3D" id="3.60.15.10">
    <property type="entry name" value="Ribonuclease Z/Hydroxyacylglutathione hydrolase-like"/>
    <property type="match status" value="1"/>
</dbReference>
<evidence type="ECO:0000259" key="2">
    <source>
        <dbReference type="SMART" id="SM00849"/>
    </source>
</evidence>
<dbReference type="EMBL" id="AWSO01000026">
    <property type="protein sequence ID" value="ESK97397.1"/>
    <property type="molecule type" value="Genomic_DNA"/>
</dbReference>
<dbReference type="OrthoDB" id="449487at2759"/>
<accession>V2XUE5</accession>
<dbReference type="InterPro" id="IPR044528">
    <property type="entry name" value="POD-like_MBL-fold"/>
</dbReference>
<gene>
    <name evidence="3" type="ORF">Moror_17708</name>
</gene>
<organism evidence="3 4">
    <name type="scientific">Moniliophthora roreri (strain MCA 2997)</name>
    <name type="common">Cocoa frosty pod rot fungus</name>
    <name type="synonym">Crinipellis roreri</name>
    <dbReference type="NCBI Taxonomy" id="1381753"/>
    <lineage>
        <taxon>Eukaryota</taxon>
        <taxon>Fungi</taxon>
        <taxon>Dikarya</taxon>
        <taxon>Basidiomycota</taxon>
        <taxon>Agaricomycotina</taxon>
        <taxon>Agaricomycetes</taxon>
        <taxon>Agaricomycetidae</taxon>
        <taxon>Agaricales</taxon>
        <taxon>Marasmiineae</taxon>
        <taxon>Marasmiaceae</taxon>
        <taxon>Moniliophthora</taxon>
    </lineage>
</organism>
<dbReference type="InterPro" id="IPR036866">
    <property type="entry name" value="RibonucZ/Hydroxyglut_hydro"/>
</dbReference>
<comment type="caution">
    <text evidence="3">The sequence shown here is derived from an EMBL/GenBank/DDBJ whole genome shotgun (WGS) entry which is preliminary data.</text>
</comment>
<proteinExistence type="predicted"/>
<dbReference type="AlphaFoldDB" id="V2XUE5"/>
<evidence type="ECO:0000313" key="4">
    <source>
        <dbReference type="Proteomes" id="UP000017559"/>
    </source>
</evidence>
<dbReference type="GO" id="GO:0046872">
    <property type="term" value="F:metal ion binding"/>
    <property type="evidence" value="ECO:0007669"/>
    <property type="project" value="UniProtKB-KW"/>
</dbReference>
<dbReference type="PANTHER" id="PTHR43084">
    <property type="entry name" value="PERSULFIDE DIOXYGENASE ETHE1"/>
    <property type="match status" value="1"/>
</dbReference>
<protein>
    <submittedName>
        <fullName evidence="3">Metallo-beta-lactamase domain</fullName>
    </submittedName>
</protein>
<dbReference type="SMART" id="SM00849">
    <property type="entry name" value="Lactamase_B"/>
    <property type="match status" value="1"/>
</dbReference>
<dbReference type="PANTHER" id="PTHR43084:SF1">
    <property type="entry name" value="PERSULFIDE DIOXYGENASE ETHE1, MITOCHONDRIAL"/>
    <property type="match status" value="1"/>
</dbReference>